<organism evidence="1 2">
    <name type="scientific">Sporosarcina newyorkensis 2681</name>
    <dbReference type="NCBI Taxonomy" id="1027292"/>
    <lineage>
        <taxon>Bacteria</taxon>
        <taxon>Bacillati</taxon>
        <taxon>Bacillota</taxon>
        <taxon>Bacilli</taxon>
        <taxon>Bacillales</taxon>
        <taxon>Caryophanaceae</taxon>
        <taxon>Sporosarcina</taxon>
    </lineage>
</organism>
<proteinExistence type="predicted"/>
<evidence type="ECO:0000313" key="2">
    <source>
        <dbReference type="Proteomes" id="UP000005316"/>
    </source>
</evidence>
<comment type="caution">
    <text evidence="1">The sequence shown here is derived from an EMBL/GenBank/DDBJ whole genome shotgun (WGS) entry which is preliminary data.</text>
</comment>
<dbReference type="EMBL" id="AFPZ01000070">
    <property type="protein sequence ID" value="EGQ25193.1"/>
    <property type="molecule type" value="Genomic_DNA"/>
</dbReference>
<evidence type="ECO:0000313" key="1">
    <source>
        <dbReference type="EMBL" id="EGQ25193.1"/>
    </source>
</evidence>
<dbReference type="RefSeq" id="WP_009498966.1">
    <property type="nucleotide sequence ID" value="NZ_GL982999.1"/>
</dbReference>
<protein>
    <submittedName>
        <fullName evidence="1">SEC-C motif domain protein</fullName>
    </submittedName>
</protein>
<accession>F9DU09</accession>
<dbReference type="Proteomes" id="UP000005316">
    <property type="component" value="Unassembled WGS sequence"/>
</dbReference>
<dbReference type="OrthoDB" id="9801392at2"/>
<dbReference type="STRING" id="759851.SAMN04244570_3211"/>
<dbReference type="eggNOG" id="COG3012">
    <property type="taxonomic scope" value="Bacteria"/>
</dbReference>
<dbReference type="HOGENOM" id="CLU_1308467_0_0_9"/>
<dbReference type="AlphaFoldDB" id="F9DU09"/>
<reference evidence="1 2" key="1">
    <citation type="submission" date="2011-04" db="EMBL/GenBank/DDBJ databases">
        <authorList>
            <person name="Muzny D."/>
            <person name="Qin X."/>
            <person name="Deng J."/>
            <person name="Jiang H."/>
            <person name="Liu Y."/>
            <person name="Qu J."/>
            <person name="Song X.-Z."/>
            <person name="Zhang L."/>
            <person name="Thornton R."/>
            <person name="Coyle M."/>
            <person name="Francisco L."/>
            <person name="Jackson L."/>
            <person name="Javaid M."/>
            <person name="Korchina V."/>
            <person name="Kovar C."/>
            <person name="Mata R."/>
            <person name="Mathew T."/>
            <person name="Ngo R."/>
            <person name="Nguyen L."/>
            <person name="Nguyen N."/>
            <person name="Okwuonu G."/>
            <person name="Ongeri F."/>
            <person name="Pham C."/>
            <person name="Simmons D."/>
            <person name="Wilczek-Boney K."/>
            <person name="Hale W."/>
            <person name="Jakkamsetti A."/>
            <person name="Pham P."/>
            <person name="Ruth R."/>
            <person name="San Lucas F."/>
            <person name="Warren J."/>
            <person name="Zhang J."/>
            <person name="Zhao Z."/>
            <person name="Zhou C."/>
            <person name="Zhu D."/>
            <person name="Lee S."/>
            <person name="Bess C."/>
            <person name="Blankenburg K."/>
            <person name="Forbes L."/>
            <person name="Fu Q."/>
            <person name="Gubbala S."/>
            <person name="Hirani K."/>
            <person name="Jayaseelan J.C."/>
            <person name="Lara F."/>
            <person name="Munidasa M."/>
            <person name="Palculict T."/>
            <person name="Patil S."/>
            <person name="Pu L.-L."/>
            <person name="Saada N."/>
            <person name="Tang L."/>
            <person name="Weissenberger G."/>
            <person name="Zhu Y."/>
            <person name="Hemphill L."/>
            <person name="Shang Y."/>
            <person name="Youmans B."/>
            <person name="Ayvaz T."/>
            <person name="Ross M."/>
            <person name="Santibanez J."/>
            <person name="Aqrawi P."/>
            <person name="Gross S."/>
            <person name="Joshi V."/>
            <person name="Fowler G."/>
            <person name="Nazareth L."/>
            <person name="Reid J."/>
            <person name="Worley K."/>
            <person name="Petrosino J."/>
            <person name="Highlander S."/>
            <person name="Gibbs R."/>
        </authorList>
    </citation>
    <scope>NUCLEOTIDE SEQUENCE [LARGE SCALE GENOMIC DNA]</scope>
    <source>
        <strain evidence="1 2">2681</strain>
    </source>
</reference>
<gene>
    <name evidence="1" type="ORF">HMPREF9372_2290</name>
</gene>
<sequence>MKVDNEELLLDYIAASTNLYGVIPFAKVAEIYNEHNGEKISLNIMTDFVNDKAIMKKLEERFVYVNSDVFMAEVIHVFEEKEAVEQAAAGKPYYVPKPEEFLLFTDQFYFERTPQQEQLKKMMLEDLDGSVDIEEEVEELVLDLQMSGGDFTKELSEFLGRLKLPMEKAERYIPVIIEIANTTRLWENRGHTPNELMQ</sequence>
<name>F9DU09_9BACL</name>